<dbReference type="AlphaFoldDB" id="A0A921LQK6"/>
<dbReference type="GO" id="GO:0004331">
    <property type="term" value="F:fructose-2,6-bisphosphate 2-phosphatase activity"/>
    <property type="evidence" value="ECO:0007669"/>
    <property type="project" value="TreeGrafter"/>
</dbReference>
<comment type="caution">
    <text evidence="4">The sequence shown here is derived from an EMBL/GenBank/DDBJ whole genome shotgun (WGS) entry which is preliminary data.</text>
</comment>
<dbReference type="CDD" id="cd07067">
    <property type="entry name" value="HP_PGM_like"/>
    <property type="match status" value="1"/>
</dbReference>
<protein>
    <submittedName>
        <fullName evidence="4">Histidine phosphatase family protein</fullName>
    </submittedName>
</protein>
<feature type="active site" description="Proton donor/acceptor" evidence="2">
    <location>
        <position position="91"/>
    </location>
</feature>
<proteinExistence type="predicted"/>
<evidence type="ECO:0000256" key="1">
    <source>
        <dbReference type="ARBA" id="ARBA00022801"/>
    </source>
</evidence>
<gene>
    <name evidence="4" type="ORF">K8U80_01765</name>
</gene>
<evidence type="ECO:0000256" key="2">
    <source>
        <dbReference type="PIRSR" id="PIRSR613078-1"/>
    </source>
</evidence>
<dbReference type="SUPFAM" id="SSF53254">
    <property type="entry name" value="Phosphoglycerate mutase-like"/>
    <property type="match status" value="1"/>
</dbReference>
<dbReference type="Proteomes" id="UP000746751">
    <property type="component" value="Unassembled WGS sequence"/>
</dbReference>
<feature type="binding site" evidence="3">
    <location>
        <position position="60"/>
    </location>
    <ligand>
        <name>substrate</name>
    </ligand>
</feature>
<dbReference type="PANTHER" id="PTHR46517">
    <property type="entry name" value="FRUCTOSE-2,6-BISPHOSPHATASE TIGAR"/>
    <property type="match status" value="1"/>
</dbReference>
<feature type="active site" description="Tele-phosphohistidine intermediate" evidence="2">
    <location>
        <position position="9"/>
    </location>
</feature>
<dbReference type="GO" id="GO:0005829">
    <property type="term" value="C:cytosol"/>
    <property type="evidence" value="ECO:0007669"/>
    <property type="project" value="TreeGrafter"/>
</dbReference>
<reference evidence="4" key="1">
    <citation type="journal article" date="2021" name="PeerJ">
        <title>Extensive microbial diversity within the chicken gut microbiome revealed by metagenomics and culture.</title>
        <authorList>
            <person name="Gilroy R."/>
            <person name="Ravi A."/>
            <person name="Getino M."/>
            <person name="Pursley I."/>
            <person name="Horton D.L."/>
            <person name="Alikhan N.F."/>
            <person name="Baker D."/>
            <person name="Gharbi K."/>
            <person name="Hall N."/>
            <person name="Watson M."/>
            <person name="Adriaenssens E.M."/>
            <person name="Foster-Nyarko E."/>
            <person name="Jarju S."/>
            <person name="Secka A."/>
            <person name="Antonio M."/>
            <person name="Oren A."/>
            <person name="Chaudhuri R.R."/>
            <person name="La Ragione R."/>
            <person name="Hildebrand F."/>
            <person name="Pallen M.J."/>
        </authorList>
    </citation>
    <scope>NUCLEOTIDE SEQUENCE</scope>
    <source>
        <strain evidence="4">ChiGjej2B2-7701</strain>
    </source>
</reference>
<evidence type="ECO:0000313" key="5">
    <source>
        <dbReference type="Proteomes" id="UP000746751"/>
    </source>
</evidence>
<keyword evidence="1" id="KW-0378">Hydrolase</keyword>
<accession>A0A921LQK6</accession>
<sequence>MSQLYLLRHGQTEFNLKHLVQGRCDAPLTELGIAQAHAAARWFIEQRVRFERFCTSPLGRAKATLGLVRDDLAAAGVTGLPEIEPVDGLMERSYGPFEGGPAADVPCELWDPGEALVPYGGEGSAALRERMVATLMDIMERADDDAAVLATSHGSATLQFKKAWEHLARCPQDVPLGNCCILVYTYERERRAFINQAIVNPQL</sequence>
<dbReference type="InterPro" id="IPR001345">
    <property type="entry name" value="PG/BPGM_mutase_AS"/>
</dbReference>
<dbReference type="SMART" id="SM00855">
    <property type="entry name" value="PGAM"/>
    <property type="match status" value="1"/>
</dbReference>
<feature type="binding site" evidence="3">
    <location>
        <begin position="8"/>
        <end position="15"/>
    </location>
    <ligand>
        <name>substrate</name>
    </ligand>
</feature>
<dbReference type="EMBL" id="DYVF01000013">
    <property type="protein sequence ID" value="HJG30102.1"/>
    <property type="molecule type" value="Genomic_DNA"/>
</dbReference>
<feature type="binding site" evidence="3">
    <location>
        <begin position="91"/>
        <end position="94"/>
    </location>
    <ligand>
        <name>substrate</name>
    </ligand>
</feature>
<dbReference type="InterPro" id="IPR051695">
    <property type="entry name" value="Phosphoglycerate_Mutase"/>
</dbReference>
<evidence type="ECO:0000256" key="3">
    <source>
        <dbReference type="PIRSR" id="PIRSR613078-2"/>
    </source>
</evidence>
<reference evidence="4" key="2">
    <citation type="submission" date="2021-09" db="EMBL/GenBank/DDBJ databases">
        <authorList>
            <person name="Gilroy R."/>
        </authorList>
    </citation>
    <scope>NUCLEOTIDE SEQUENCE</scope>
    <source>
        <strain evidence="4">ChiGjej2B2-7701</strain>
    </source>
</reference>
<dbReference type="GO" id="GO:0045820">
    <property type="term" value="P:negative regulation of glycolytic process"/>
    <property type="evidence" value="ECO:0007669"/>
    <property type="project" value="TreeGrafter"/>
</dbReference>
<evidence type="ECO:0000313" key="4">
    <source>
        <dbReference type="EMBL" id="HJG30102.1"/>
    </source>
</evidence>
<organism evidence="4 5">
    <name type="scientific">Collinsella ihumii</name>
    <dbReference type="NCBI Taxonomy" id="1720204"/>
    <lineage>
        <taxon>Bacteria</taxon>
        <taxon>Bacillati</taxon>
        <taxon>Actinomycetota</taxon>
        <taxon>Coriobacteriia</taxon>
        <taxon>Coriobacteriales</taxon>
        <taxon>Coriobacteriaceae</taxon>
        <taxon>Collinsella</taxon>
    </lineage>
</organism>
<dbReference type="InterPro" id="IPR013078">
    <property type="entry name" value="His_Pase_superF_clade-1"/>
</dbReference>
<dbReference type="PROSITE" id="PS00175">
    <property type="entry name" value="PG_MUTASE"/>
    <property type="match status" value="1"/>
</dbReference>
<dbReference type="GO" id="GO:0043456">
    <property type="term" value="P:regulation of pentose-phosphate shunt"/>
    <property type="evidence" value="ECO:0007669"/>
    <property type="project" value="TreeGrafter"/>
</dbReference>
<dbReference type="PANTHER" id="PTHR46517:SF1">
    <property type="entry name" value="FRUCTOSE-2,6-BISPHOSPHATASE TIGAR"/>
    <property type="match status" value="1"/>
</dbReference>
<dbReference type="InterPro" id="IPR029033">
    <property type="entry name" value="His_PPase_superfam"/>
</dbReference>
<dbReference type="Pfam" id="PF00300">
    <property type="entry name" value="His_Phos_1"/>
    <property type="match status" value="1"/>
</dbReference>
<name>A0A921LQK6_9ACTN</name>
<dbReference type="Gene3D" id="3.40.50.1240">
    <property type="entry name" value="Phosphoglycerate mutase-like"/>
    <property type="match status" value="1"/>
</dbReference>